<accession>A0ACC2PFF6</accession>
<evidence type="ECO:0000313" key="1">
    <source>
        <dbReference type="EMBL" id="KAJ8681793.1"/>
    </source>
</evidence>
<protein>
    <submittedName>
        <fullName evidence="1">Uncharacterized protein</fullName>
    </submittedName>
</protein>
<proteinExistence type="predicted"/>
<name>A0ACC2PFF6_9HYME</name>
<reference evidence="1" key="1">
    <citation type="submission" date="2023-04" db="EMBL/GenBank/DDBJ databases">
        <title>A chromosome-level genome assembly of the parasitoid wasp Eretmocerus hayati.</title>
        <authorList>
            <person name="Zhong Y."/>
            <person name="Liu S."/>
            <person name="Liu Y."/>
        </authorList>
    </citation>
    <scope>NUCLEOTIDE SEQUENCE</scope>
    <source>
        <strain evidence="1">ZJU_SS_LIU_2023</strain>
    </source>
</reference>
<keyword evidence="2" id="KW-1185">Reference proteome</keyword>
<evidence type="ECO:0000313" key="2">
    <source>
        <dbReference type="Proteomes" id="UP001239111"/>
    </source>
</evidence>
<organism evidence="1 2">
    <name type="scientific">Eretmocerus hayati</name>
    <dbReference type="NCBI Taxonomy" id="131215"/>
    <lineage>
        <taxon>Eukaryota</taxon>
        <taxon>Metazoa</taxon>
        <taxon>Ecdysozoa</taxon>
        <taxon>Arthropoda</taxon>
        <taxon>Hexapoda</taxon>
        <taxon>Insecta</taxon>
        <taxon>Pterygota</taxon>
        <taxon>Neoptera</taxon>
        <taxon>Endopterygota</taxon>
        <taxon>Hymenoptera</taxon>
        <taxon>Apocrita</taxon>
        <taxon>Proctotrupomorpha</taxon>
        <taxon>Chalcidoidea</taxon>
        <taxon>Aphelinidae</taxon>
        <taxon>Aphelininae</taxon>
        <taxon>Eretmocerus</taxon>
    </lineage>
</organism>
<gene>
    <name evidence="1" type="ORF">QAD02_017585</name>
</gene>
<dbReference type="EMBL" id="CM056741">
    <property type="protein sequence ID" value="KAJ8681793.1"/>
    <property type="molecule type" value="Genomic_DNA"/>
</dbReference>
<dbReference type="Proteomes" id="UP001239111">
    <property type="component" value="Chromosome 1"/>
</dbReference>
<sequence>MAIVKVWNGARTNRRTIVINKFDDSLTMNNVLEKANEKLEIQGVTIVLESDGTIIDCVAALAEFQSEKFIILQADETYQERDTIASSPPSQLNLPLQDRDQNSSLDSSENSSDSPNSDTDQENRPKTPENVPTAKGAPESVQSSPDLITKTLQSRRIKCWSDFKIPWASFSPEILLKLQQRQRNDDLVVQCIRRVVSEMRYFKTTMNIKVCRPVAQAMVEKFPETFEDRKLDGTRLGNGFSKLADQIMQHNSNLNRPNKRGKSLNKDLGVPPAKRKLLSLLQTGCPNWQPEKHPQGDNEETIEVTRNKLLDYKNTNYNSDELELDFKRTFAAQRFFLNNQTELPTAQDVFISWPIIFDPKYQLQHFAELTSKDPDTIKKNLRVDLEAIIHKGAKDYGVSVEKEASEHEKIITSLKIIFMRFKEPFDYLSRLR</sequence>
<comment type="caution">
    <text evidence="1">The sequence shown here is derived from an EMBL/GenBank/DDBJ whole genome shotgun (WGS) entry which is preliminary data.</text>
</comment>